<dbReference type="CDD" id="cd14752">
    <property type="entry name" value="GH31_N"/>
    <property type="match status" value="1"/>
</dbReference>
<evidence type="ECO:0000256" key="1">
    <source>
        <dbReference type="ARBA" id="ARBA00007806"/>
    </source>
</evidence>
<dbReference type="GO" id="GO:0005975">
    <property type="term" value="P:carbohydrate metabolic process"/>
    <property type="evidence" value="ECO:0007669"/>
    <property type="project" value="InterPro"/>
</dbReference>
<dbReference type="EC" id="3.2.1.177" evidence="8"/>
<dbReference type="SUPFAM" id="SSF51011">
    <property type="entry name" value="Glycosyl hydrolase domain"/>
    <property type="match status" value="1"/>
</dbReference>
<dbReference type="Pfam" id="PF13802">
    <property type="entry name" value="Gal_mutarotas_2"/>
    <property type="match status" value="1"/>
</dbReference>
<dbReference type="InterPro" id="IPR051816">
    <property type="entry name" value="Glycosyl_Hydrolase_31"/>
</dbReference>
<dbReference type="CDD" id="cd06591">
    <property type="entry name" value="GH31_xylosidase_XylS"/>
    <property type="match status" value="1"/>
</dbReference>
<dbReference type="GO" id="GO:0061634">
    <property type="term" value="F:alpha-D-xyloside xylohydrolase"/>
    <property type="evidence" value="ECO:0007669"/>
    <property type="project" value="UniProtKB-EC"/>
</dbReference>
<feature type="domain" description="DUF5110" evidence="6">
    <location>
        <begin position="695"/>
        <end position="760"/>
    </location>
</feature>
<accession>A0A212JAF8</accession>
<proteinExistence type="inferred from homology"/>
<dbReference type="Pfam" id="PF17137">
    <property type="entry name" value="DUF5110"/>
    <property type="match status" value="1"/>
</dbReference>
<dbReference type="Gene3D" id="3.20.20.80">
    <property type="entry name" value="Glycosidases"/>
    <property type="match status" value="1"/>
</dbReference>
<keyword evidence="2 8" id="KW-0326">Glycosidase</keyword>
<keyword evidence="2 8" id="KW-0378">Hydrolase</keyword>
<dbReference type="AlphaFoldDB" id="A0A212JAF8"/>
<name>A0A212JAF8_9BACT</name>
<feature type="domain" description="Glycosyl hydrolase family 31 C-terminal" evidence="7">
    <location>
        <begin position="577"/>
        <end position="678"/>
    </location>
</feature>
<dbReference type="Gene3D" id="2.60.40.1180">
    <property type="entry name" value="Golgi alpha-mannosidase II"/>
    <property type="match status" value="2"/>
</dbReference>
<dbReference type="InterPro" id="IPR013780">
    <property type="entry name" value="Glyco_hydro_b"/>
</dbReference>
<protein>
    <submittedName>
        <fullName evidence="8">Alpha-xylosidase</fullName>
        <ecNumber evidence="8">3.2.1.177</ecNumber>
    </submittedName>
</protein>
<dbReference type="InterPro" id="IPR000322">
    <property type="entry name" value="Glyco_hydro_31_TIM"/>
</dbReference>
<sequence>MKKFIIILMLVALCTRLSAQSYQQTSQGVKAEVGQTTIELQFYSPEIVRILKYPKTEKINKKSLSVVKIPEKTDFKINRFNNVITLSSSEVMVTLNLTTGDVQFNGLNTRPFIAEKSSSSRFTEKQYKSGKTYEIQQTFLLDKQEAVYGLGQHQQGYMNQRGKSVRLRQMNTEIAVPIIHSVKGYAVFWDNYSETEYKDSFDGMSFTSVSGKCIDYYFIYGKDADGTIAGIRDLTGQAPMFPLWTYGFWQSRERYTSQDELVGIVRKYRELGVPLDGIIQDWQYWSTDNTYWNAVEFGNPAFPNPKQMVEDIHGLNAHVAISVWPSFGPNTNIHKDLKKRKLLLNFDTYPHKNGVRVYDAFNPEARKIYWDYMNKNLFSLGMDAWWLDATEPEDNINEKTLDGTTYLGAYRNLSNAFPIISVGGVYDNQRKVTSDKRVYIFTRSAFAGQQRYGANSWSGDIDSRWSTLRKQIPAGLNFSLCGIPYWNTDIGGFWAGRAYPEGIKDIAFHELYVRWLQFGTFTPMMRSHGTNTPREIYQFGKKGDWAFDVQEKYINMRYSLMPYMYSIGHDITNNSGSMMRALMMDFAKDPKVYDIDNQFMFGKSILVTPVTDSMYVNRTRDGRAVADFSAAKTQKVYLPKGADWYDFWTGEKIKGGQEISKAAPIDIIPLYIKAGSILPWGPKVQYAEEKKWDDLNIFIYPGADTEFVLYEDENNNYNYEKGIYSTIRMKWDDTNQTLTIGARQGEFPGMLSKRTFRIILLPTGKSIESSSDKADHLIVFDGKEINVKM</sequence>
<dbReference type="EMBL" id="FLUM01000001">
    <property type="protein sequence ID" value="SBV96420.1"/>
    <property type="molecule type" value="Genomic_DNA"/>
</dbReference>
<dbReference type="Gene3D" id="2.60.40.1760">
    <property type="entry name" value="glycosyl hydrolase (family 31)"/>
    <property type="match status" value="1"/>
</dbReference>
<evidence type="ECO:0000313" key="8">
    <source>
        <dbReference type="EMBL" id="SBV96420.1"/>
    </source>
</evidence>
<dbReference type="Pfam" id="PF01055">
    <property type="entry name" value="Glyco_hydro_31_2nd"/>
    <property type="match status" value="1"/>
</dbReference>
<feature type="domain" description="Glycoside hydrolase family 31 N-terminal" evidence="5">
    <location>
        <begin position="37"/>
        <end position="196"/>
    </location>
</feature>
<dbReference type="RefSeq" id="WP_296939827.1">
    <property type="nucleotide sequence ID" value="NZ_LT599032.1"/>
</dbReference>
<organism evidence="8">
    <name type="scientific">uncultured Dysgonomonas sp</name>
    <dbReference type="NCBI Taxonomy" id="206096"/>
    <lineage>
        <taxon>Bacteria</taxon>
        <taxon>Pseudomonadati</taxon>
        <taxon>Bacteroidota</taxon>
        <taxon>Bacteroidia</taxon>
        <taxon>Bacteroidales</taxon>
        <taxon>Dysgonomonadaceae</taxon>
        <taxon>Dysgonomonas</taxon>
        <taxon>environmental samples</taxon>
    </lineage>
</organism>
<reference evidence="8" key="1">
    <citation type="submission" date="2016-04" db="EMBL/GenBank/DDBJ databases">
        <authorList>
            <person name="Evans L.H."/>
            <person name="Alamgir A."/>
            <person name="Owens N."/>
            <person name="Weber N.D."/>
            <person name="Virtaneva K."/>
            <person name="Barbian K."/>
            <person name="Babar A."/>
            <person name="Rosenke K."/>
        </authorList>
    </citation>
    <scope>NUCLEOTIDE SEQUENCE</scope>
    <source>
        <strain evidence="8">86-1</strain>
    </source>
</reference>
<dbReference type="GO" id="GO:0030246">
    <property type="term" value="F:carbohydrate binding"/>
    <property type="evidence" value="ECO:0007669"/>
    <property type="project" value="InterPro"/>
</dbReference>
<evidence type="ECO:0000256" key="3">
    <source>
        <dbReference type="SAM" id="SignalP"/>
    </source>
</evidence>
<feature type="signal peptide" evidence="3">
    <location>
        <begin position="1"/>
        <end position="19"/>
    </location>
</feature>
<dbReference type="InterPro" id="IPR017853">
    <property type="entry name" value="GH"/>
</dbReference>
<keyword evidence="3" id="KW-0732">Signal</keyword>
<evidence type="ECO:0000259" key="6">
    <source>
        <dbReference type="Pfam" id="PF17137"/>
    </source>
</evidence>
<feature type="chain" id="PRO_5012600630" evidence="3">
    <location>
        <begin position="20"/>
        <end position="789"/>
    </location>
</feature>
<dbReference type="InterPro" id="IPR048395">
    <property type="entry name" value="Glyco_hydro_31_C"/>
</dbReference>
<dbReference type="Pfam" id="PF21365">
    <property type="entry name" value="Glyco_hydro_31_3rd"/>
    <property type="match status" value="1"/>
</dbReference>
<evidence type="ECO:0000256" key="2">
    <source>
        <dbReference type="RuleBase" id="RU361185"/>
    </source>
</evidence>
<dbReference type="SUPFAM" id="SSF51445">
    <property type="entry name" value="(Trans)glycosidases"/>
    <property type="match status" value="1"/>
</dbReference>
<gene>
    <name evidence="8" type="primary">xylS</name>
    <name evidence="8" type="ORF">KL86DYS1_11643</name>
</gene>
<evidence type="ECO:0000259" key="7">
    <source>
        <dbReference type="Pfam" id="PF21365"/>
    </source>
</evidence>
<evidence type="ECO:0000259" key="5">
    <source>
        <dbReference type="Pfam" id="PF13802"/>
    </source>
</evidence>
<dbReference type="InterPro" id="IPR011013">
    <property type="entry name" value="Gal_mutarotase_sf_dom"/>
</dbReference>
<dbReference type="PANTHER" id="PTHR43863">
    <property type="entry name" value="HYDROLASE, PUTATIVE (AFU_ORTHOLOGUE AFUA_1G03140)-RELATED"/>
    <property type="match status" value="1"/>
</dbReference>
<dbReference type="SUPFAM" id="SSF74650">
    <property type="entry name" value="Galactose mutarotase-like"/>
    <property type="match status" value="1"/>
</dbReference>
<comment type="similarity">
    <text evidence="1 2">Belongs to the glycosyl hydrolase 31 family.</text>
</comment>
<feature type="domain" description="Glycoside hydrolase family 31 TIM barrel" evidence="4">
    <location>
        <begin position="239"/>
        <end position="566"/>
    </location>
</feature>
<dbReference type="InterPro" id="IPR033403">
    <property type="entry name" value="DUF5110"/>
</dbReference>
<dbReference type="PANTHER" id="PTHR43863:SF2">
    <property type="entry name" value="MALTASE-GLUCOAMYLASE"/>
    <property type="match status" value="1"/>
</dbReference>
<evidence type="ECO:0000259" key="4">
    <source>
        <dbReference type="Pfam" id="PF01055"/>
    </source>
</evidence>
<dbReference type="InterPro" id="IPR025887">
    <property type="entry name" value="Glyco_hydro_31_N_dom"/>
</dbReference>